<evidence type="ECO:0000313" key="7">
    <source>
        <dbReference type="Proteomes" id="UP000694380"/>
    </source>
</evidence>
<dbReference type="PRINTS" id="PR00680">
    <property type="entry name" value="PTREFOIL"/>
</dbReference>
<sequence length="87" mass="9610">MISTLTSTAGVSNSIAQGAKTQNSRAEQYNHLFNRLNIYVKERKNCGYSGISVKECESRGCCFDANSEVPEVPWCFAPLAKKCNVPF</sequence>
<reference evidence="6" key="2">
    <citation type="submission" date="2025-09" db="UniProtKB">
        <authorList>
            <consortium name="Ensembl"/>
        </authorList>
    </citation>
    <scope>IDENTIFICATION</scope>
</reference>
<dbReference type="InterPro" id="IPR044913">
    <property type="entry name" value="P_trefoil_dom_sf"/>
</dbReference>
<evidence type="ECO:0000313" key="6">
    <source>
        <dbReference type="Ensembl" id="ENSCPBP00000010647.1"/>
    </source>
</evidence>
<comment type="caution">
    <text evidence="4">Lacks conserved residue(s) required for the propagation of feature annotation.</text>
</comment>
<evidence type="ECO:0000259" key="5">
    <source>
        <dbReference type="PROSITE" id="PS51448"/>
    </source>
</evidence>
<dbReference type="Ensembl" id="ENSCPBT00000012777.1">
    <property type="protein sequence ID" value="ENSCPBP00000010647.1"/>
    <property type="gene ID" value="ENSCPBG00000008162.1"/>
</dbReference>
<dbReference type="InterPro" id="IPR017957">
    <property type="entry name" value="P_trefoil_CS"/>
</dbReference>
<dbReference type="CDD" id="cd00111">
    <property type="entry name" value="Trefoil"/>
    <property type="match status" value="1"/>
</dbReference>
<dbReference type="SUPFAM" id="SSF57492">
    <property type="entry name" value="Trefoil"/>
    <property type="match status" value="1"/>
</dbReference>
<keyword evidence="7" id="KW-1185">Reference proteome</keyword>
<dbReference type="InterPro" id="IPR000519">
    <property type="entry name" value="P_trefoil_dom"/>
</dbReference>
<dbReference type="PROSITE" id="PS51448">
    <property type="entry name" value="P_TREFOIL_2"/>
    <property type="match status" value="1"/>
</dbReference>
<accession>A0A8C3H9R7</accession>
<feature type="disulfide bond" evidence="4">
    <location>
        <begin position="46"/>
        <end position="61"/>
    </location>
</feature>
<protein>
    <recommendedName>
        <fullName evidence="5">P-type domain-containing protein</fullName>
    </recommendedName>
</protein>
<evidence type="ECO:0000256" key="3">
    <source>
        <dbReference type="ARBA" id="ARBA00023157"/>
    </source>
</evidence>
<dbReference type="FunFam" id="4.10.110.10:FF:000006">
    <property type="entry name" value="Trefoil factor 1"/>
    <property type="match status" value="1"/>
</dbReference>
<evidence type="ECO:0000256" key="2">
    <source>
        <dbReference type="ARBA" id="ARBA00022525"/>
    </source>
</evidence>
<dbReference type="AlphaFoldDB" id="A0A8C3H9R7"/>
<reference evidence="6" key="1">
    <citation type="submission" date="2025-08" db="UniProtKB">
        <authorList>
            <consortium name="Ensembl"/>
        </authorList>
    </citation>
    <scope>IDENTIFICATION</scope>
</reference>
<dbReference type="GO" id="GO:0005615">
    <property type="term" value="C:extracellular space"/>
    <property type="evidence" value="ECO:0007669"/>
    <property type="project" value="TreeGrafter"/>
</dbReference>
<organism evidence="6 7">
    <name type="scientific">Chrysemys picta bellii</name>
    <name type="common">Western painted turtle</name>
    <name type="synonym">Emys bellii</name>
    <dbReference type="NCBI Taxonomy" id="8478"/>
    <lineage>
        <taxon>Eukaryota</taxon>
        <taxon>Metazoa</taxon>
        <taxon>Chordata</taxon>
        <taxon>Craniata</taxon>
        <taxon>Vertebrata</taxon>
        <taxon>Euteleostomi</taxon>
        <taxon>Archelosauria</taxon>
        <taxon>Testudinata</taxon>
        <taxon>Testudines</taxon>
        <taxon>Cryptodira</taxon>
        <taxon>Durocryptodira</taxon>
        <taxon>Testudinoidea</taxon>
        <taxon>Emydidae</taxon>
        <taxon>Chrysemys</taxon>
    </lineage>
</organism>
<dbReference type="Gene3D" id="4.10.110.10">
    <property type="entry name" value="Spasmolytic Protein, domain 1"/>
    <property type="match status" value="1"/>
</dbReference>
<dbReference type="Proteomes" id="UP000694380">
    <property type="component" value="Unplaced"/>
</dbReference>
<proteinExistence type="predicted"/>
<keyword evidence="2" id="KW-0964">Secreted</keyword>
<feature type="domain" description="P-type" evidence="5">
    <location>
        <begin position="34"/>
        <end position="79"/>
    </location>
</feature>
<dbReference type="PROSITE" id="PS00025">
    <property type="entry name" value="P_TREFOIL_1"/>
    <property type="match status" value="1"/>
</dbReference>
<keyword evidence="3 4" id="KW-1015">Disulfide bond</keyword>
<name>A0A8C3H9R7_CHRPI</name>
<dbReference type="PANTHER" id="PTHR13826:SF14">
    <property type="entry name" value="TREFOIL FACTOR 2"/>
    <property type="match status" value="1"/>
</dbReference>
<dbReference type="Pfam" id="PF00088">
    <property type="entry name" value="Trefoil"/>
    <property type="match status" value="1"/>
</dbReference>
<dbReference type="InterPro" id="IPR017994">
    <property type="entry name" value="P_trefoil_chordata"/>
</dbReference>
<evidence type="ECO:0000256" key="1">
    <source>
        <dbReference type="ARBA" id="ARBA00004613"/>
    </source>
</evidence>
<comment type="subcellular location">
    <subcellularLocation>
        <location evidence="1">Secreted</location>
    </subcellularLocation>
</comment>
<dbReference type="GeneTree" id="ENSGT00950000185063"/>
<dbReference type="PANTHER" id="PTHR13826">
    <property type="entry name" value="INTESTINAL TREFOIL FACTOR-RELATED"/>
    <property type="match status" value="1"/>
</dbReference>
<evidence type="ECO:0000256" key="4">
    <source>
        <dbReference type="PROSITE-ProRule" id="PRU00779"/>
    </source>
</evidence>
<dbReference type="SMART" id="SM00018">
    <property type="entry name" value="PD"/>
    <property type="match status" value="1"/>
</dbReference>